<name>A0ABW1JXL1_9NOCA</name>
<proteinExistence type="predicted"/>
<dbReference type="InterPro" id="IPR010985">
    <property type="entry name" value="Ribbon_hlx_hlx"/>
</dbReference>
<gene>
    <name evidence="1" type="ORF">ACFP3H_22960</name>
</gene>
<keyword evidence="2" id="KW-1185">Reference proteome</keyword>
<reference evidence="2" key="1">
    <citation type="journal article" date="2019" name="Int. J. Syst. Evol. Microbiol.">
        <title>The Global Catalogue of Microorganisms (GCM) 10K type strain sequencing project: providing services to taxonomists for standard genome sequencing and annotation.</title>
        <authorList>
            <consortium name="The Broad Institute Genomics Platform"/>
            <consortium name="The Broad Institute Genome Sequencing Center for Infectious Disease"/>
            <person name="Wu L."/>
            <person name="Ma J."/>
        </authorList>
    </citation>
    <scope>NUCLEOTIDE SEQUENCE [LARGE SCALE GENOMIC DNA]</scope>
    <source>
        <strain evidence="2">CCUG 36956</strain>
    </source>
</reference>
<evidence type="ECO:0008006" key="3">
    <source>
        <dbReference type="Google" id="ProtNLM"/>
    </source>
</evidence>
<evidence type="ECO:0000313" key="1">
    <source>
        <dbReference type="EMBL" id="MFC6013925.1"/>
    </source>
</evidence>
<dbReference type="EMBL" id="JBHSQN010000015">
    <property type="protein sequence ID" value="MFC6013925.1"/>
    <property type="molecule type" value="Genomic_DNA"/>
</dbReference>
<dbReference type="SUPFAM" id="SSF47598">
    <property type="entry name" value="Ribbon-helix-helix"/>
    <property type="match status" value="1"/>
</dbReference>
<dbReference type="Gene3D" id="3.30.559.30">
    <property type="entry name" value="Nonribosomal peptide synthetase, condensation domain"/>
    <property type="match status" value="1"/>
</dbReference>
<comment type="caution">
    <text evidence="1">The sequence shown here is derived from an EMBL/GenBank/DDBJ whole genome shotgun (WGS) entry which is preliminary data.</text>
</comment>
<dbReference type="Proteomes" id="UP001596223">
    <property type="component" value="Unassembled WGS sequence"/>
</dbReference>
<evidence type="ECO:0000313" key="2">
    <source>
        <dbReference type="Proteomes" id="UP001596223"/>
    </source>
</evidence>
<organism evidence="1 2">
    <name type="scientific">Nocardia lasii</name>
    <dbReference type="NCBI Taxonomy" id="1616107"/>
    <lineage>
        <taxon>Bacteria</taxon>
        <taxon>Bacillati</taxon>
        <taxon>Actinomycetota</taxon>
        <taxon>Actinomycetes</taxon>
        <taxon>Mycobacteriales</taxon>
        <taxon>Nocardiaceae</taxon>
        <taxon>Nocardia</taxon>
    </lineage>
</organism>
<protein>
    <recommendedName>
        <fullName evidence="3">Toxin-antitoxin system HicB family antitoxin</fullName>
    </recommendedName>
</protein>
<sequence length="68" mass="7222">MTTISVELPDEVHAQLTATAEAEGVSVNIAVVAAVQGWLHAQTQRANDRARMQAVLATDPALRDLLGE</sequence>
<dbReference type="RefSeq" id="WP_378609087.1">
    <property type="nucleotide sequence ID" value="NZ_JBHSQN010000015.1"/>
</dbReference>
<accession>A0ABW1JXL1</accession>